<keyword evidence="2" id="KW-0378">Hydrolase</keyword>
<dbReference type="GO" id="GO:0046872">
    <property type="term" value="F:metal ion binding"/>
    <property type="evidence" value="ECO:0007669"/>
    <property type="project" value="UniProtKB-KW"/>
</dbReference>
<dbReference type="Pfam" id="PF25597">
    <property type="entry name" value="SH3_retrovirus"/>
    <property type="match status" value="1"/>
</dbReference>
<evidence type="ECO:0000313" key="4">
    <source>
        <dbReference type="EMBL" id="RVW26976.1"/>
    </source>
</evidence>
<dbReference type="InterPro" id="IPR057670">
    <property type="entry name" value="SH3_retrovirus"/>
</dbReference>
<dbReference type="InterPro" id="IPR039537">
    <property type="entry name" value="Retrotran_Ty1/copia-like"/>
</dbReference>
<proteinExistence type="predicted"/>
<dbReference type="InterPro" id="IPR043502">
    <property type="entry name" value="DNA/RNA_pol_sf"/>
</dbReference>
<evidence type="ECO:0000259" key="3">
    <source>
        <dbReference type="PROSITE" id="PS50994"/>
    </source>
</evidence>
<dbReference type="SUPFAM" id="SSF53098">
    <property type="entry name" value="Ribonuclease H-like"/>
    <property type="match status" value="1"/>
</dbReference>
<dbReference type="InterPro" id="IPR001584">
    <property type="entry name" value="Integrase_cat-core"/>
</dbReference>
<dbReference type="AlphaFoldDB" id="A0A438CUU9"/>
<organism evidence="4 5">
    <name type="scientific">Vitis vinifera</name>
    <name type="common">Grape</name>
    <dbReference type="NCBI Taxonomy" id="29760"/>
    <lineage>
        <taxon>Eukaryota</taxon>
        <taxon>Viridiplantae</taxon>
        <taxon>Streptophyta</taxon>
        <taxon>Embryophyta</taxon>
        <taxon>Tracheophyta</taxon>
        <taxon>Spermatophyta</taxon>
        <taxon>Magnoliopsida</taxon>
        <taxon>eudicotyledons</taxon>
        <taxon>Gunneridae</taxon>
        <taxon>Pentapetalae</taxon>
        <taxon>rosids</taxon>
        <taxon>Vitales</taxon>
        <taxon>Vitaceae</taxon>
        <taxon>Viteae</taxon>
        <taxon>Vitis</taxon>
    </lineage>
</organism>
<feature type="domain" description="Integrase catalytic" evidence="3">
    <location>
        <begin position="1"/>
        <end position="123"/>
    </location>
</feature>
<dbReference type="CDD" id="cd09272">
    <property type="entry name" value="RNase_HI_RT_Ty1"/>
    <property type="match status" value="1"/>
</dbReference>
<dbReference type="GO" id="GO:0015074">
    <property type="term" value="P:DNA integration"/>
    <property type="evidence" value="ECO:0007669"/>
    <property type="project" value="InterPro"/>
</dbReference>
<dbReference type="Proteomes" id="UP000288805">
    <property type="component" value="Unassembled WGS sequence"/>
</dbReference>
<evidence type="ECO:0000256" key="2">
    <source>
        <dbReference type="ARBA" id="ARBA00022801"/>
    </source>
</evidence>
<accession>A0A438CUU9</accession>
<keyword evidence="1" id="KW-0479">Metal-binding</keyword>
<dbReference type="SUPFAM" id="SSF56672">
    <property type="entry name" value="DNA/RNA polymerases"/>
    <property type="match status" value="1"/>
</dbReference>
<dbReference type="Gene3D" id="3.30.420.10">
    <property type="entry name" value="Ribonuclease H-like superfamily/Ribonuclease H"/>
    <property type="match status" value="1"/>
</dbReference>
<evidence type="ECO:0000256" key="1">
    <source>
        <dbReference type="ARBA" id="ARBA00022723"/>
    </source>
</evidence>
<dbReference type="EMBL" id="QGNW01001972">
    <property type="protein sequence ID" value="RVW26976.1"/>
    <property type="molecule type" value="Genomic_DNA"/>
</dbReference>
<protein>
    <submittedName>
        <fullName evidence="4">Retrovirus-related Pol polyprotein from transposon TNT 1-94</fullName>
    </submittedName>
</protein>
<dbReference type="InterPro" id="IPR012337">
    <property type="entry name" value="RNaseH-like_sf"/>
</dbReference>
<dbReference type="PROSITE" id="PS50994">
    <property type="entry name" value="INTEGRASE"/>
    <property type="match status" value="1"/>
</dbReference>
<dbReference type="PANTHER" id="PTHR42648">
    <property type="entry name" value="TRANSPOSASE, PUTATIVE-RELATED"/>
    <property type="match status" value="1"/>
</dbReference>
<gene>
    <name evidence="4" type="primary">POLX_4273</name>
    <name evidence="4" type="ORF">CK203_105633</name>
</gene>
<sequence length="846" mass="97623">MFKVFQTEVEKQLGKVIKIVRSDQGGEYYGKHGDAGQQKGPFARYLQDNGIVAQYTMPGSLEQNGVAERRNHTLMEMKRSMMGRSNLPEYLWGEAIKTTTYILNRVPSKSVPKTPFELWTDRKPSLNHFKVWGCPAEVKIYDPSLKKTDSRTTRCYFIRYLSHSKGYKFYCSTRGTRIVESQVAKFLELDVVDSIPSQSNERVEPMDIISLRLPVSNINLDVGAFDSGIQQGVVAVNFPTVEISPIVDEIPLVEMRRSQRTRRPALSNDYYVYLGEGEYDIGEEVDLTTYCEALRYKPIGCKWVFKTKRDNKGNVERYKARLVAKGYTQREGIDFIETFSPISTKDSFRLVMALVAHFDLELHQMDVKTAFLNGDLSEEVYMSQPEGFKENGKENMVCRLKRSIYGLKQAYRQWYLKFDKIVTSFGFIENKFDQCVYMKVNGSKYIFMVLYIDDILLASSDVNLLNDTKRILSANFDMKDLGEAYFVLAGDVPVVKGDKLSNEQCPKNDLEKDVMKTIPYASAIGSLMYAQVCTRPDIAFIVNVLGRYLLNPGHDHWVAAKKVMRYLQRTKDFMLVYRRVDNLELQVVDSIFRPIVIYCDNNATVFYSKNNKISMGSKNMEIKYLTVKDLVKKGDIVIEHIRTESMLADPLTKDDSIGYRLPFRHNCGKPPKRYSPDHGERKSEYPIADHVSTHRLLQPLKAFVHKLSSDHVSNIIQEALNNPKWTQAIIEEMTTLQKNDMWMLVPLPKEKKTVGCRWVFSIKHKTDGLIERYKTRLVAKGYTQTYGIDYQETFSLVAKLNIVRVLSSLAVNLDWPLHQFDVKMHFFMETLRRNCAWTFHRVSLPC</sequence>
<dbReference type="GO" id="GO:0003676">
    <property type="term" value="F:nucleic acid binding"/>
    <property type="evidence" value="ECO:0007669"/>
    <property type="project" value="InterPro"/>
</dbReference>
<dbReference type="PANTHER" id="PTHR42648:SF28">
    <property type="entry name" value="TRANSPOSON-ENCODED PROTEIN WITH RIBONUCLEASE H-LIKE AND RETROVIRUS ZINC FINGER-LIKE DOMAINS"/>
    <property type="match status" value="1"/>
</dbReference>
<evidence type="ECO:0000313" key="5">
    <source>
        <dbReference type="Proteomes" id="UP000288805"/>
    </source>
</evidence>
<dbReference type="InterPro" id="IPR013103">
    <property type="entry name" value="RVT_2"/>
</dbReference>
<dbReference type="Pfam" id="PF07727">
    <property type="entry name" value="RVT_2"/>
    <property type="match status" value="2"/>
</dbReference>
<dbReference type="GO" id="GO:0016787">
    <property type="term" value="F:hydrolase activity"/>
    <property type="evidence" value="ECO:0007669"/>
    <property type="project" value="UniProtKB-KW"/>
</dbReference>
<comment type="caution">
    <text evidence="4">The sequence shown here is derived from an EMBL/GenBank/DDBJ whole genome shotgun (WGS) entry which is preliminary data.</text>
</comment>
<dbReference type="InterPro" id="IPR036397">
    <property type="entry name" value="RNaseH_sf"/>
</dbReference>
<name>A0A438CUU9_VITVI</name>
<reference evidence="4 5" key="1">
    <citation type="journal article" date="2018" name="PLoS Genet.">
        <title>Population sequencing reveals clonal diversity and ancestral inbreeding in the grapevine cultivar Chardonnay.</title>
        <authorList>
            <person name="Roach M.J."/>
            <person name="Johnson D.L."/>
            <person name="Bohlmann J."/>
            <person name="van Vuuren H.J."/>
            <person name="Jones S.J."/>
            <person name="Pretorius I.S."/>
            <person name="Schmidt S.A."/>
            <person name="Borneman A.R."/>
        </authorList>
    </citation>
    <scope>NUCLEOTIDE SEQUENCE [LARGE SCALE GENOMIC DNA]</scope>
    <source>
        <strain evidence="5">cv. Chardonnay</strain>
        <tissue evidence="4">Leaf</tissue>
    </source>
</reference>